<dbReference type="EMBL" id="CAEZVM010000028">
    <property type="protein sequence ID" value="CAB4633513.1"/>
    <property type="molecule type" value="Genomic_DNA"/>
</dbReference>
<accession>A0A6J6JAK6</accession>
<dbReference type="Pfam" id="PF14907">
    <property type="entry name" value="NTP_transf_5"/>
    <property type="match status" value="1"/>
</dbReference>
<evidence type="ECO:0000313" key="1">
    <source>
        <dbReference type="EMBL" id="CAB4633513.1"/>
    </source>
</evidence>
<reference evidence="1" key="1">
    <citation type="submission" date="2020-05" db="EMBL/GenBank/DDBJ databases">
        <authorList>
            <person name="Chiriac C."/>
            <person name="Salcher M."/>
            <person name="Ghai R."/>
            <person name="Kavagutti S V."/>
        </authorList>
    </citation>
    <scope>NUCLEOTIDE SEQUENCE</scope>
</reference>
<protein>
    <submittedName>
        <fullName evidence="1">Unannotated protein</fullName>
    </submittedName>
</protein>
<organism evidence="1">
    <name type="scientific">freshwater metagenome</name>
    <dbReference type="NCBI Taxonomy" id="449393"/>
    <lineage>
        <taxon>unclassified sequences</taxon>
        <taxon>metagenomes</taxon>
        <taxon>ecological metagenomes</taxon>
    </lineage>
</organism>
<name>A0A6J6JAK6_9ZZZZ</name>
<gene>
    <name evidence="1" type="ORF">UFOPK2032_00786</name>
</gene>
<proteinExistence type="predicted"/>
<sequence>MKGPKFLMGKNVTEHVVSDSRSFTRALVIDARGGDLCWNILVSRLHNLDLMSDLEQMSLPWLYAHWQELGRDVSALAIIRGMRRKMIVRNRLLLEGAREAASKLQNAGIDGAFIKGAGLLGSFLPEIGLRSMADIDLWIRPSQQTEGFAALGARRNSSHNGLHAEMIKDSSARQIDVHILPSHIFSMRKLSAGAAESMFTQAWLERPIGRLSDDDLVYFSILNNLFVHIPGETRAAFCLFELDAILRNQTDPTKLLSEMVKDARRDDTVSVFVEHLSWLGSGASPLLDELLKDMGAALTLGEQRRIKWLQDIYSSGENYGWHSRQARLFVHAEQSLPRGIGRFVLQHISDFFKSPNFPKNIWSIGLWKGLIRAAKDLHKMLWRA</sequence>
<dbReference type="AlphaFoldDB" id="A0A6J6JAK6"/>
<dbReference type="InterPro" id="IPR039498">
    <property type="entry name" value="NTP_transf_5"/>
</dbReference>